<evidence type="ECO:0000313" key="2">
    <source>
        <dbReference type="Proteomes" id="UP000222640"/>
    </source>
</evidence>
<organism evidence="1 2">
    <name type="scientific">Flavobacterium phage FCV-3</name>
    <dbReference type="NCBI Taxonomy" id="1983586"/>
    <lineage>
        <taxon>Viruses</taxon>
        <taxon>Duplodnaviria</taxon>
        <taxon>Heunggongvirae</taxon>
        <taxon>Uroviricota</taxon>
        <taxon>Caudoviricetes</taxon>
        <taxon>Ficleduovirus</taxon>
        <taxon>Ficleduovirus FCV1</taxon>
    </lineage>
</organism>
<dbReference type="Proteomes" id="UP000222640">
    <property type="component" value="Segment"/>
</dbReference>
<name>A0A218M4U0_9CAUD</name>
<sequence length="85" mass="9302">MKTIVITLLLSISTYSQVGIATTTPTETLDVNGTARVRNLTDGTIQTNSTGVLSIMPNMNSVFDESVENGEVKKFVRSNQIYVFE</sequence>
<protein>
    <submittedName>
        <fullName evidence="1">Uncharacterized protein</fullName>
    </submittedName>
</protein>
<accession>A0A218M4U0</accession>
<evidence type="ECO:0000313" key="1">
    <source>
        <dbReference type="EMBL" id="ASD51656.1"/>
    </source>
</evidence>
<dbReference type="EMBL" id="KY951963">
    <property type="protein sequence ID" value="ASD51656.1"/>
    <property type="molecule type" value="Genomic_DNA"/>
</dbReference>
<proteinExistence type="predicted"/>
<reference evidence="1 2" key="1">
    <citation type="submission" date="2017-04" db="EMBL/GenBank/DDBJ databases">
        <title>Long-term genomic coevolution of host-parasite interaction in the natural environment.</title>
        <authorList>
            <person name="Laanto E."/>
            <person name="Hoikkala V."/>
            <person name="Ravantti J."/>
            <person name="Sundberg L.-R."/>
        </authorList>
    </citation>
    <scope>NUCLEOTIDE SEQUENCE [LARGE SCALE GENOMIC DNA]</scope>
</reference>